<evidence type="ECO:0000256" key="1">
    <source>
        <dbReference type="SAM" id="MobiDB-lite"/>
    </source>
</evidence>
<evidence type="ECO:0000313" key="4">
    <source>
        <dbReference type="RefSeq" id="XP_010927365.1"/>
    </source>
</evidence>
<dbReference type="Gene3D" id="1.10.3970.10">
    <property type="entry name" value="BSD domain"/>
    <property type="match status" value="1"/>
</dbReference>
<name>A0A6I9RIM5_ELAGV</name>
<dbReference type="InterPro" id="IPR035925">
    <property type="entry name" value="BSD_dom_sf"/>
</dbReference>
<gene>
    <name evidence="4" type="primary">LOC105049428</name>
</gene>
<dbReference type="SMART" id="SM00751">
    <property type="entry name" value="BSD"/>
    <property type="match status" value="1"/>
</dbReference>
<sequence length="362" mass="40609">MERGFAGVREDLSELARHLLDIACFLSPLVRAPTHVDSPPPSPRTPSRVRAGVLSDVAEIRGGLQSGLSRLSAPAAAFSNPPPPPDRERGSRESRTGGVSEEVLELVTDLVEYPELWLEFPVPVDDDFYMSHSQKEHIATVERLVPSLTVRRISLCPTHMSEERFWKIYFALLHPSLNRNDMEHLLTQQIVDSMHIKLKEMQHRVDTQSPSFGTESFPLMMSRGNIQLEDDRAQEASTIAKTTSQHSIGHWSEVADDVGNTTGGEKQSRMEDFSFWETGDGNIVLMERYMDLLLAEGGQVNSSSSSDQWDQSRKPIPGDDHHKAVHCTPQVKILFDEESDDWHAVDDFDFEVVGRPSVGKIM</sequence>
<feature type="region of interest" description="Disordered" evidence="1">
    <location>
        <begin position="300"/>
        <end position="323"/>
    </location>
</feature>
<feature type="domain" description="BSD" evidence="2">
    <location>
        <begin position="125"/>
        <end position="177"/>
    </location>
</feature>
<dbReference type="SUPFAM" id="SSF140383">
    <property type="entry name" value="BSD domain-like"/>
    <property type="match status" value="1"/>
</dbReference>
<dbReference type="PROSITE" id="PS50858">
    <property type="entry name" value="BSD"/>
    <property type="match status" value="1"/>
</dbReference>
<dbReference type="Proteomes" id="UP000504607">
    <property type="component" value="Chromosome 8"/>
</dbReference>
<dbReference type="AlphaFoldDB" id="A0A6I9RIM5"/>
<dbReference type="InterPro" id="IPR005607">
    <property type="entry name" value="BSD_dom"/>
</dbReference>
<protein>
    <submittedName>
        <fullName evidence="4">Uncharacterized protein LOC105049428</fullName>
    </submittedName>
</protein>
<accession>A0A6I9RIM5</accession>
<reference evidence="4" key="1">
    <citation type="submission" date="2025-08" db="UniProtKB">
        <authorList>
            <consortium name="RefSeq"/>
        </authorList>
    </citation>
    <scope>IDENTIFICATION</scope>
</reference>
<evidence type="ECO:0000313" key="3">
    <source>
        <dbReference type="Proteomes" id="UP000504607"/>
    </source>
</evidence>
<dbReference type="PANTHER" id="PTHR31923:SF4">
    <property type="entry name" value="BSD DOMAIN-CONTAINING PROTEIN"/>
    <property type="match status" value="1"/>
</dbReference>
<evidence type="ECO:0000259" key="2">
    <source>
        <dbReference type="PROSITE" id="PS50858"/>
    </source>
</evidence>
<feature type="region of interest" description="Disordered" evidence="1">
    <location>
        <begin position="71"/>
        <end position="98"/>
    </location>
</feature>
<dbReference type="InParanoid" id="A0A6I9RIM5"/>
<dbReference type="OrthoDB" id="1076611at2759"/>
<dbReference type="RefSeq" id="XP_010927365.1">
    <property type="nucleotide sequence ID" value="XM_010929063.2"/>
</dbReference>
<dbReference type="PANTHER" id="PTHR31923">
    <property type="entry name" value="BSD DOMAIN-CONTAINING PROTEIN"/>
    <property type="match status" value="1"/>
</dbReference>
<feature type="compositionally biased region" description="Basic and acidic residues" evidence="1">
    <location>
        <begin position="85"/>
        <end position="95"/>
    </location>
</feature>
<dbReference type="Pfam" id="PF03909">
    <property type="entry name" value="BSD"/>
    <property type="match status" value="1"/>
</dbReference>
<organism evidence="3 4">
    <name type="scientific">Elaeis guineensis var. tenera</name>
    <name type="common">Oil palm</name>
    <dbReference type="NCBI Taxonomy" id="51953"/>
    <lineage>
        <taxon>Eukaryota</taxon>
        <taxon>Viridiplantae</taxon>
        <taxon>Streptophyta</taxon>
        <taxon>Embryophyta</taxon>
        <taxon>Tracheophyta</taxon>
        <taxon>Spermatophyta</taxon>
        <taxon>Magnoliopsida</taxon>
        <taxon>Liliopsida</taxon>
        <taxon>Arecaceae</taxon>
        <taxon>Arecoideae</taxon>
        <taxon>Cocoseae</taxon>
        <taxon>Elaeidinae</taxon>
        <taxon>Elaeis</taxon>
    </lineage>
</organism>
<proteinExistence type="predicted"/>
<feature type="compositionally biased region" description="Basic and acidic residues" evidence="1">
    <location>
        <begin position="310"/>
        <end position="322"/>
    </location>
</feature>
<keyword evidence="3" id="KW-1185">Reference proteome</keyword>